<organism evidence="1 2">
    <name type="scientific">Halopseudomonas yangmingensis</name>
    <dbReference type="NCBI Taxonomy" id="1720063"/>
    <lineage>
        <taxon>Bacteria</taxon>
        <taxon>Pseudomonadati</taxon>
        <taxon>Pseudomonadota</taxon>
        <taxon>Gammaproteobacteria</taxon>
        <taxon>Pseudomonadales</taxon>
        <taxon>Pseudomonadaceae</taxon>
        <taxon>Halopseudomonas</taxon>
    </lineage>
</organism>
<dbReference type="STRING" id="1720063.SAMN05216217_1092"/>
<accession>A0A1I4S5C3</accession>
<evidence type="ECO:0000313" key="1">
    <source>
        <dbReference type="EMBL" id="SFM59571.1"/>
    </source>
</evidence>
<sequence>MFVKRDPEGVILDVSVEPLPGYQAGGQGESDELQGWLEKRRALDSLQSLQHSDRDLVRVIEDLVDVLLQRGVIRITDLPEAAINKLNSRSQARAHLGGLSNLIDQEERDNLV</sequence>
<proteinExistence type="predicted"/>
<dbReference type="EMBL" id="FOUI01000009">
    <property type="protein sequence ID" value="SFM59571.1"/>
    <property type="molecule type" value="Genomic_DNA"/>
</dbReference>
<dbReference type="OrthoDB" id="5703571at2"/>
<gene>
    <name evidence="1" type="ORF">SAMN05216217_1092</name>
</gene>
<evidence type="ECO:0000313" key="2">
    <source>
        <dbReference type="Proteomes" id="UP000243629"/>
    </source>
</evidence>
<keyword evidence="2" id="KW-1185">Reference proteome</keyword>
<reference evidence="2" key="1">
    <citation type="submission" date="2016-10" db="EMBL/GenBank/DDBJ databases">
        <authorList>
            <person name="Varghese N."/>
            <person name="Submissions S."/>
        </authorList>
    </citation>
    <scope>NUCLEOTIDE SEQUENCE [LARGE SCALE GENOMIC DNA]</scope>
    <source>
        <strain evidence="2">DSM 24213</strain>
    </source>
</reference>
<evidence type="ECO:0008006" key="3">
    <source>
        <dbReference type="Google" id="ProtNLM"/>
    </source>
</evidence>
<dbReference type="Proteomes" id="UP000243629">
    <property type="component" value="Unassembled WGS sequence"/>
</dbReference>
<name>A0A1I4S5C3_9GAMM</name>
<protein>
    <recommendedName>
        <fullName evidence="3">Tryptophan synthase subunit beta</fullName>
    </recommendedName>
</protein>
<dbReference type="AlphaFoldDB" id="A0A1I4S5C3"/>